<proteinExistence type="inferred from homology"/>
<dbReference type="InterPro" id="IPR036070">
    <property type="entry name" value="Nop_dom_sf"/>
</dbReference>
<dbReference type="InterPro" id="IPR042239">
    <property type="entry name" value="Nop_C"/>
</dbReference>
<dbReference type="EMBL" id="VGJJ01000006">
    <property type="protein sequence ID" value="MBM3282003.1"/>
    <property type="molecule type" value="Genomic_DNA"/>
</dbReference>
<comment type="similarity">
    <text evidence="1">Belongs to the NOP5/NOP56 family.</text>
</comment>
<protein>
    <recommendedName>
        <fullName evidence="2">Nop domain-containing protein</fullName>
    </recommendedName>
</protein>
<dbReference type="PANTHER" id="PTHR10894">
    <property type="entry name" value="NUCLEOLAR PROTEIN 5 NUCLEOLAR PROTEIN NOP5 NOP58"/>
    <property type="match status" value="1"/>
</dbReference>
<dbReference type="Proteomes" id="UP000774699">
    <property type="component" value="Unassembled WGS sequence"/>
</dbReference>
<evidence type="ECO:0000313" key="3">
    <source>
        <dbReference type="EMBL" id="MBM3282003.1"/>
    </source>
</evidence>
<dbReference type="InterPro" id="IPR002687">
    <property type="entry name" value="Nop_dom"/>
</dbReference>
<dbReference type="Pfam" id="PF01798">
    <property type="entry name" value="Nop"/>
    <property type="match status" value="1"/>
</dbReference>
<comment type="caution">
    <text evidence="3">The sequence shown here is derived from an EMBL/GenBank/DDBJ whole genome shotgun (WGS) entry which is preliminary data.</text>
</comment>
<evidence type="ECO:0000259" key="2">
    <source>
        <dbReference type="PROSITE" id="PS51358"/>
    </source>
</evidence>
<accession>A0A8T4C6A7</accession>
<dbReference type="GO" id="GO:0030515">
    <property type="term" value="F:snoRNA binding"/>
    <property type="evidence" value="ECO:0007669"/>
    <property type="project" value="InterPro"/>
</dbReference>
<reference evidence="3" key="1">
    <citation type="submission" date="2019-03" db="EMBL/GenBank/DDBJ databases">
        <title>Lake Tanganyika Metagenome-Assembled Genomes (MAGs).</title>
        <authorList>
            <person name="Tran P."/>
        </authorList>
    </citation>
    <scope>NUCLEOTIDE SEQUENCE</scope>
    <source>
        <strain evidence="3">M_DeepCast_50m_m2_156</strain>
    </source>
</reference>
<dbReference type="InterPro" id="IPR012976">
    <property type="entry name" value="NOSIC"/>
</dbReference>
<dbReference type="SMART" id="SM00931">
    <property type="entry name" value="NOSIC"/>
    <property type="match status" value="1"/>
</dbReference>
<dbReference type="Gene3D" id="1.10.287.4070">
    <property type="match status" value="1"/>
</dbReference>
<dbReference type="Gene3D" id="1.10.246.90">
    <property type="entry name" value="Nop domain"/>
    <property type="match status" value="1"/>
</dbReference>
<dbReference type="PANTHER" id="PTHR10894:SF0">
    <property type="entry name" value="NUCLEOLAR PROTEIN 56"/>
    <property type="match status" value="1"/>
</dbReference>
<sequence>MPMDKPFSGASQIHALRKRLMEQTKWSISTSLSSKDAHVIRAVQTSKNLEAIYNLLFEQTLEWYALHFPEIRQMVRDPLNVLGIVVRAGPRSKITREVAGQFYTDDYSIARLTDAAAKSAGGDLDENALRAIQGVAQTALDIKKEQTRLNDFVVRQMKDLAPNFSELATPTIAAQLLAKAGSLKHLSELPGSTIQVMGAEEALFSHLKTKTRPPKHGYLFNHPLVKPLPKHARGRMARTLAGKLAICIRVDVFGQSRVVDQYKPALEALSKRLAKSSPRARKSLNVRRR</sequence>
<dbReference type="GO" id="GO:0031428">
    <property type="term" value="C:box C/D methylation guide snoRNP complex"/>
    <property type="evidence" value="ECO:0007669"/>
    <property type="project" value="InterPro"/>
</dbReference>
<name>A0A8T4C6A7_9ARCH</name>
<evidence type="ECO:0000256" key="1">
    <source>
        <dbReference type="ARBA" id="ARBA00009211"/>
    </source>
</evidence>
<gene>
    <name evidence="3" type="ORF">FJY86_01515</name>
</gene>
<dbReference type="PROSITE" id="PS51358">
    <property type="entry name" value="NOP"/>
    <property type="match status" value="1"/>
</dbReference>
<feature type="domain" description="Nop" evidence="2">
    <location>
        <begin position="160"/>
        <end position="278"/>
    </location>
</feature>
<evidence type="ECO:0000313" key="4">
    <source>
        <dbReference type="Proteomes" id="UP000774699"/>
    </source>
</evidence>
<organism evidence="3 4">
    <name type="scientific">Candidatus Iainarchaeum sp</name>
    <dbReference type="NCBI Taxonomy" id="3101447"/>
    <lineage>
        <taxon>Archaea</taxon>
        <taxon>Candidatus Iainarchaeota</taxon>
        <taxon>Candidatus Iainarchaeia</taxon>
        <taxon>Candidatus Iainarchaeales</taxon>
        <taxon>Candidatus Iainarchaeaceae</taxon>
        <taxon>Candidatus Iainarchaeum</taxon>
    </lineage>
</organism>
<dbReference type="SUPFAM" id="SSF89124">
    <property type="entry name" value="Nop domain"/>
    <property type="match status" value="1"/>
</dbReference>
<dbReference type="InterPro" id="IPR045056">
    <property type="entry name" value="Nop56/Nop58"/>
</dbReference>
<dbReference type="AlphaFoldDB" id="A0A8T4C6A7"/>